<sequence length="405" mass="41458">MTAATSGPRLRDVNRVAVLALIGRHGPISRADVARRLGLSPPTVTAVTRSLIEAGVIRKVDDGVPRGGRPSELLAVVGPAGHAVGVKVAAGRLTGVRADLDGTLLDTFSAPFDEAAVNPFEALSALLAPHLAAVDDAPLLGIGLGVPGFVDSRTGLVEAPLLGWRHMPLRDYLSQLLDVPVLVDNDVNTLAAYEHLYGLGRPYDDFLTITLGQGVGAAVVSGGDLRRGGHGAAGELGHLPIDPAGPPCHCGKRGCLETYVCDGALVEQAREVGAVGPDAGPADLRAAADNGHAGARAVYRAAGARLGTVAAGLATVLDPQAVLVSGEGTLAWTHLAEGFLTALRAGMFPPLADGVSVHVDPWDDTKWALGAAALVLRAPFTMNAEPHADAIRARLAAFPGAEVAQ</sequence>
<dbReference type="OrthoDB" id="3464494at2"/>
<dbReference type="InterPro" id="IPR036388">
    <property type="entry name" value="WH-like_DNA-bd_sf"/>
</dbReference>
<dbReference type="PANTHER" id="PTHR18964:SF149">
    <property type="entry name" value="BIFUNCTIONAL UDP-N-ACETYLGLUCOSAMINE 2-EPIMERASE_N-ACETYLMANNOSAMINE KINASE"/>
    <property type="match status" value="1"/>
</dbReference>
<dbReference type="SUPFAM" id="SSF53067">
    <property type="entry name" value="Actin-like ATPase domain"/>
    <property type="match status" value="1"/>
</dbReference>
<comment type="caution">
    <text evidence="2">The sequence shown here is derived from an EMBL/GenBank/DDBJ whole genome shotgun (WGS) entry which is preliminary data.</text>
</comment>
<evidence type="ECO:0000313" key="2">
    <source>
        <dbReference type="EMBL" id="PWR10689.1"/>
    </source>
</evidence>
<dbReference type="Pfam" id="PF13412">
    <property type="entry name" value="HTH_24"/>
    <property type="match status" value="1"/>
</dbReference>
<gene>
    <name evidence="2" type="ORF">DKT69_28135</name>
</gene>
<dbReference type="Gene3D" id="1.10.10.10">
    <property type="entry name" value="Winged helix-like DNA-binding domain superfamily/Winged helix DNA-binding domain"/>
    <property type="match status" value="1"/>
</dbReference>
<dbReference type="RefSeq" id="WP_109804499.1">
    <property type="nucleotide sequence ID" value="NZ_QGKS01000346.1"/>
</dbReference>
<name>A0A317D7H5_9ACTN</name>
<dbReference type="InterPro" id="IPR049874">
    <property type="entry name" value="ROK_cs"/>
</dbReference>
<dbReference type="InterPro" id="IPR000600">
    <property type="entry name" value="ROK"/>
</dbReference>
<organism evidence="2 3">
    <name type="scientific">Micromonospora sicca</name>
    <dbReference type="NCBI Taxonomy" id="2202420"/>
    <lineage>
        <taxon>Bacteria</taxon>
        <taxon>Bacillati</taxon>
        <taxon>Actinomycetota</taxon>
        <taxon>Actinomycetes</taxon>
        <taxon>Micromonosporales</taxon>
        <taxon>Micromonosporaceae</taxon>
        <taxon>Micromonospora</taxon>
    </lineage>
</organism>
<dbReference type="InterPro" id="IPR036390">
    <property type="entry name" value="WH_DNA-bd_sf"/>
</dbReference>
<comment type="similarity">
    <text evidence="1">Belongs to the ROK (NagC/XylR) family.</text>
</comment>
<dbReference type="AlphaFoldDB" id="A0A317D7H5"/>
<accession>A0A317D7H5</accession>
<dbReference type="Pfam" id="PF00480">
    <property type="entry name" value="ROK"/>
    <property type="match status" value="1"/>
</dbReference>
<dbReference type="Gene3D" id="3.30.420.40">
    <property type="match status" value="2"/>
</dbReference>
<proteinExistence type="inferred from homology"/>
<dbReference type="InterPro" id="IPR011991">
    <property type="entry name" value="ArsR-like_HTH"/>
</dbReference>
<dbReference type="Proteomes" id="UP000246050">
    <property type="component" value="Unassembled WGS sequence"/>
</dbReference>
<reference evidence="2 3" key="1">
    <citation type="submission" date="2018-05" db="EMBL/GenBank/DDBJ databases">
        <title>Micromonosporas from Atacama Desert.</title>
        <authorList>
            <person name="Carro L."/>
            <person name="Golinska P."/>
            <person name="Klenk H.-P."/>
            <person name="Goodfellow M."/>
        </authorList>
    </citation>
    <scope>NUCLEOTIDE SEQUENCE [LARGE SCALE GENOMIC DNA]</scope>
    <source>
        <strain evidence="2 3">4G51</strain>
    </source>
</reference>
<evidence type="ECO:0000313" key="3">
    <source>
        <dbReference type="Proteomes" id="UP000246050"/>
    </source>
</evidence>
<dbReference type="CDD" id="cd00090">
    <property type="entry name" value="HTH_ARSR"/>
    <property type="match status" value="1"/>
</dbReference>
<protein>
    <submittedName>
        <fullName evidence="2">ROK family transcriptional regulator</fullName>
    </submittedName>
</protein>
<dbReference type="EMBL" id="QGKS01000346">
    <property type="protein sequence ID" value="PWR10689.1"/>
    <property type="molecule type" value="Genomic_DNA"/>
</dbReference>
<dbReference type="SUPFAM" id="SSF46785">
    <property type="entry name" value="Winged helix' DNA-binding domain"/>
    <property type="match status" value="1"/>
</dbReference>
<dbReference type="PANTHER" id="PTHR18964">
    <property type="entry name" value="ROK (REPRESSOR, ORF, KINASE) FAMILY"/>
    <property type="match status" value="1"/>
</dbReference>
<evidence type="ECO:0000256" key="1">
    <source>
        <dbReference type="ARBA" id="ARBA00006479"/>
    </source>
</evidence>
<dbReference type="InterPro" id="IPR043129">
    <property type="entry name" value="ATPase_NBD"/>
</dbReference>
<dbReference type="CDD" id="cd24073">
    <property type="entry name" value="ASKHA_ATPase_ROK_CYANR"/>
    <property type="match status" value="1"/>
</dbReference>
<dbReference type="PROSITE" id="PS01125">
    <property type="entry name" value="ROK"/>
    <property type="match status" value="1"/>
</dbReference>